<dbReference type="EMBL" id="MVHH01000087">
    <property type="protein sequence ID" value="OQZ91078.1"/>
    <property type="molecule type" value="Genomic_DNA"/>
</dbReference>
<name>A0A0F5MU05_9MYCO</name>
<dbReference type="PRINTS" id="PR00463">
    <property type="entry name" value="EP450I"/>
</dbReference>
<reference evidence="5 8" key="3">
    <citation type="submission" date="2016-12" db="EMBL/GenBank/DDBJ databases">
        <title>The new phylogeny of genus Mycobacterium.</title>
        <authorList>
            <person name="Tortoli E."/>
            <person name="Trovato A."/>
            <person name="Cirillo D.M."/>
        </authorList>
    </citation>
    <scope>NUCLEOTIDE SEQUENCE [LARGE SCALE GENOMIC DNA]</scope>
    <source>
        <strain evidence="5 8">DSM 44942</strain>
    </source>
</reference>
<dbReference type="CDD" id="cd11053">
    <property type="entry name" value="CYP110-like"/>
    <property type="match status" value="1"/>
</dbReference>
<dbReference type="OrthoDB" id="7376058at2"/>
<evidence type="ECO:0000256" key="1">
    <source>
        <dbReference type="ARBA" id="ARBA00010617"/>
    </source>
</evidence>
<protein>
    <submittedName>
        <fullName evidence="4">Cytochrome P450</fullName>
    </submittedName>
</protein>
<reference evidence="7" key="1">
    <citation type="submission" date="2015-04" db="EMBL/GenBank/DDBJ databases">
        <title>Genome sequence of Mycobacterium arupense GUC1.</title>
        <authorList>
            <person name="Greninger A.L."/>
            <person name="Cunningham G."/>
            <person name="Chiu C.Y."/>
            <person name="Miller S."/>
        </authorList>
    </citation>
    <scope>NUCLEOTIDE SEQUENCE [LARGE SCALE GENOMIC DNA]</scope>
    <source>
        <strain evidence="7">GUC1</strain>
    </source>
</reference>
<dbReference type="Gene3D" id="1.10.630.10">
    <property type="entry name" value="Cytochrome P450"/>
    <property type="match status" value="1"/>
</dbReference>
<comment type="cofactor">
    <cofactor evidence="2">
        <name>heme</name>
        <dbReference type="ChEBI" id="CHEBI:30413"/>
    </cofactor>
</comment>
<dbReference type="GO" id="GO:0020037">
    <property type="term" value="F:heme binding"/>
    <property type="evidence" value="ECO:0007669"/>
    <property type="project" value="InterPro"/>
</dbReference>
<evidence type="ECO:0000313" key="8">
    <source>
        <dbReference type="Proteomes" id="UP000192327"/>
    </source>
</evidence>
<dbReference type="Proteomes" id="UP000034416">
    <property type="component" value="Unassembled WGS sequence"/>
</dbReference>
<dbReference type="EMBL" id="LASW01000080">
    <property type="protein sequence ID" value="KKB98235.1"/>
    <property type="molecule type" value="Genomic_DNA"/>
</dbReference>
<dbReference type="InterPro" id="IPR001128">
    <property type="entry name" value="Cyt_P450"/>
</dbReference>
<organism evidence="4 7">
    <name type="scientific">Mycolicibacter arupensis</name>
    <dbReference type="NCBI Taxonomy" id="342002"/>
    <lineage>
        <taxon>Bacteria</taxon>
        <taxon>Bacillati</taxon>
        <taxon>Actinomycetota</taxon>
        <taxon>Actinomycetes</taxon>
        <taxon>Mycobacteriales</taxon>
        <taxon>Mycobacteriaceae</taxon>
        <taxon>Mycolicibacter</taxon>
    </lineage>
</organism>
<dbReference type="PANTHER" id="PTHR24305:SF166">
    <property type="entry name" value="CYTOCHROME P450 12A4, MITOCHONDRIAL-RELATED"/>
    <property type="match status" value="1"/>
</dbReference>
<dbReference type="SUPFAM" id="SSF48264">
    <property type="entry name" value="Cytochrome P450"/>
    <property type="match status" value="1"/>
</dbReference>
<evidence type="ECO:0000256" key="2">
    <source>
        <dbReference type="PIRSR" id="PIRSR602401-1"/>
    </source>
</evidence>
<dbReference type="GO" id="GO:0004497">
    <property type="term" value="F:monooxygenase activity"/>
    <property type="evidence" value="ECO:0007669"/>
    <property type="project" value="InterPro"/>
</dbReference>
<keyword evidence="2" id="KW-0479">Metal-binding</keyword>
<keyword evidence="2" id="KW-0349">Heme</keyword>
<accession>A0A0F5MU05</accession>
<dbReference type="PANTHER" id="PTHR24305">
    <property type="entry name" value="CYTOCHROME P450"/>
    <property type="match status" value="1"/>
</dbReference>
<dbReference type="PRINTS" id="PR00385">
    <property type="entry name" value="P450"/>
</dbReference>
<dbReference type="GO" id="GO:0016705">
    <property type="term" value="F:oxidoreductase activity, acting on paired donors, with incorporation or reduction of molecular oxygen"/>
    <property type="evidence" value="ECO:0007669"/>
    <property type="project" value="InterPro"/>
</dbReference>
<dbReference type="AlphaFoldDB" id="A0A0F5MU05"/>
<keyword evidence="8" id="KW-1185">Reference proteome</keyword>
<proteinExistence type="inferred from homology"/>
<feature type="region of interest" description="Disordered" evidence="3">
    <location>
        <begin position="433"/>
        <end position="454"/>
    </location>
</feature>
<dbReference type="GO" id="GO:0005506">
    <property type="term" value="F:iron ion binding"/>
    <property type="evidence" value="ECO:0007669"/>
    <property type="project" value="InterPro"/>
</dbReference>
<dbReference type="InterPro" id="IPR050121">
    <property type="entry name" value="Cytochrome_P450_monoxygenase"/>
</dbReference>
<dbReference type="PATRIC" id="fig|342002.3.peg.3636"/>
<evidence type="ECO:0000313" key="5">
    <source>
        <dbReference type="EMBL" id="OQZ91078.1"/>
    </source>
</evidence>
<evidence type="ECO:0000313" key="9">
    <source>
        <dbReference type="Proteomes" id="UP000321797"/>
    </source>
</evidence>
<dbReference type="InterPro" id="IPR036396">
    <property type="entry name" value="Cyt_P450_sf"/>
</dbReference>
<dbReference type="Proteomes" id="UP000321797">
    <property type="component" value="Unassembled WGS sequence"/>
</dbReference>
<evidence type="ECO:0000313" key="4">
    <source>
        <dbReference type="EMBL" id="KKB98235.1"/>
    </source>
</evidence>
<gene>
    <name evidence="5" type="ORF">BST15_20330</name>
    <name evidence="6" type="ORF">E6Q54_13995</name>
    <name evidence="4" type="ORF">WR43_15450</name>
</gene>
<comment type="similarity">
    <text evidence="1">Belongs to the cytochrome P450 family.</text>
</comment>
<comment type="caution">
    <text evidence="4">The sequence shown here is derived from an EMBL/GenBank/DDBJ whole genome shotgun (WGS) entry which is preliminary data.</text>
</comment>
<dbReference type="RefSeq" id="WP_046190504.1">
    <property type="nucleotide sequence ID" value="NZ_JACKUJ010000017.1"/>
</dbReference>
<dbReference type="InterPro" id="IPR002401">
    <property type="entry name" value="Cyt_P450_E_grp-I"/>
</dbReference>
<evidence type="ECO:0000313" key="7">
    <source>
        <dbReference type="Proteomes" id="UP000034416"/>
    </source>
</evidence>
<feature type="binding site" description="axial binding residue" evidence="2">
    <location>
        <position position="382"/>
    </location>
    <ligand>
        <name>heme</name>
        <dbReference type="ChEBI" id="CHEBI:30413"/>
    </ligand>
    <ligandPart>
        <name>Fe</name>
        <dbReference type="ChEBI" id="CHEBI:18248"/>
    </ligandPart>
</feature>
<sequence length="454" mass="49921">MAQATSDPVRLPPEVPIPKPLAALAFLTVRKPMIRALGRRYGGAFSVRLPIVGHAVVISDPALIKDLFTTNSELVWRASNLGSVLGPGSTFSLQGADHLRRRKLLVPPFHGKRMTGYESIVEEEVLRETASWPQGREFATQPSMMRITLNVILRAVFGAQGAEFDELRRLLPPMVTLGSRLAMLPPWARRIPGRRSLGGRYEAYRRRYDELISQLIATARQAPDFAERSDVLSLLLTARYDDGQPITDAHIADELLTLLAAGHETTATTLAWAIERLRRHPEVLHRLVAETDAGASELLQAVVWEVQRTRPVVEGTGRVTRQRIALGPWVIPERRVVVVSFGLTHSTEENFTNADAFDPDRFVGNPPDTAMWIPYGGGVNRCVGAAFANMEMLVTLRTLLRQFEFVPTDANGERNHSRGVTTAAGRGGRAVVRRRDTGGPAHATAGLDGVPAGR</sequence>
<keyword evidence="2" id="KW-0408">Iron</keyword>
<evidence type="ECO:0000313" key="6">
    <source>
        <dbReference type="EMBL" id="TXI54701.1"/>
    </source>
</evidence>
<reference evidence="4" key="2">
    <citation type="submission" date="2015-04" db="EMBL/GenBank/DDBJ databases">
        <title>Genome sequence of Mycobacterium arupense strain GUC1.</title>
        <authorList>
            <person name="Greninger A.L."/>
            <person name="Cunningham G."/>
            <person name="Chiu C.Y."/>
            <person name="Miller S."/>
        </authorList>
    </citation>
    <scope>NUCLEOTIDE SEQUENCE</scope>
    <source>
        <strain evidence="4">GUC1</strain>
    </source>
</reference>
<dbReference type="STRING" id="342002.BST15_20330"/>
<dbReference type="Proteomes" id="UP000192327">
    <property type="component" value="Unassembled WGS sequence"/>
</dbReference>
<dbReference type="EMBL" id="SSGD01000081">
    <property type="protein sequence ID" value="TXI54701.1"/>
    <property type="molecule type" value="Genomic_DNA"/>
</dbReference>
<reference evidence="6 9" key="4">
    <citation type="submission" date="2018-09" db="EMBL/GenBank/DDBJ databases">
        <title>Metagenome Assembled Genomes from an Advanced Water Purification Facility.</title>
        <authorList>
            <person name="Stamps B.W."/>
            <person name="Spear J.R."/>
        </authorList>
    </citation>
    <scope>NUCLEOTIDE SEQUENCE [LARGE SCALE GENOMIC DNA]</scope>
    <source>
        <strain evidence="6">Bin_29_2</strain>
    </source>
</reference>
<evidence type="ECO:0000256" key="3">
    <source>
        <dbReference type="SAM" id="MobiDB-lite"/>
    </source>
</evidence>
<dbReference type="Pfam" id="PF00067">
    <property type="entry name" value="p450"/>
    <property type="match status" value="1"/>
</dbReference>